<protein>
    <recommendedName>
        <fullName evidence="2">site-specific DNA-methyltransferase (adenine-specific)</fullName>
        <ecNumber evidence="2">2.1.1.72</ecNumber>
    </recommendedName>
</protein>
<evidence type="ECO:0000256" key="5">
    <source>
        <dbReference type="ARBA" id="ARBA00022691"/>
    </source>
</evidence>
<evidence type="ECO:0000256" key="1">
    <source>
        <dbReference type="ARBA" id="ARBA00006594"/>
    </source>
</evidence>
<evidence type="ECO:0000259" key="7">
    <source>
        <dbReference type="Pfam" id="PF02384"/>
    </source>
</evidence>
<dbReference type="PANTHER" id="PTHR33841">
    <property type="entry name" value="DNA METHYLTRANSFERASE YEEA-RELATED"/>
    <property type="match status" value="1"/>
</dbReference>
<dbReference type="Pfam" id="PF02384">
    <property type="entry name" value="N6_Mtase"/>
    <property type="match status" value="1"/>
</dbReference>
<proteinExistence type="inferred from homology"/>
<comment type="catalytic activity">
    <reaction evidence="6">
        <text>a 2'-deoxyadenosine in DNA + S-adenosyl-L-methionine = an N(6)-methyl-2'-deoxyadenosine in DNA + S-adenosyl-L-homocysteine + H(+)</text>
        <dbReference type="Rhea" id="RHEA:15197"/>
        <dbReference type="Rhea" id="RHEA-COMP:12418"/>
        <dbReference type="Rhea" id="RHEA-COMP:12419"/>
        <dbReference type="ChEBI" id="CHEBI:15378"/>
        <dbReference type="ChEBI" id="CHEBI:57856"/>
        <dbReference type="ChEBI" id="CHEBI:59789"/>
        <dbReference type="ChEBI" id="CHEBI:90615"/>
        <dbReference type="ChEBI" id="CHEBI:90616"/>
        <dbReference type="EC" id="2.1.1.72"/>
    </reaction>
</comment>
<gene>
    <name evidence="8" type="ORF">H8K32_09995</name>
</gene>
<evidence type="ECO:0000313" key="9">
    <source>
        <dbReference type="Proteomes" id="UP000634011"/>
    </source>
</evidence>
<dbReference type="Gene3D" id="3.40.50.150">
    <property type="entry name" value="Vaccinia Virus protein VP39"/>
    <property type="match status" value="1"/>
</dbReference>
<accession>A0A923HKC0</accession>
<dbReference type="GO" id="GO:0003677">
    <property type="term" value="F:DNA binding"/>
    <property type="evidence" value="ECO:0007669"/>
    <property type="project" value="InterPro"/>
</dbReference>
<organism evidence="8 9">
    <name type="scientific">Undibacterium jejuense</name>
    <dbReference type="NCBI Taxonomy" id="1344949"/>
    <lineage>
        <taxon>Bacteria</taxon>
        <taxon>Pseudomonadati</taxon>
        <taxon>Pseudomonadota</taxon>
        <taxon>Betaproteobacteria</taxon>
        <taxon>Burkholderiales</taxon>
        <taxon>Oxalobacteraceae</taxon>
        <taxon>Undibacterium</taxon>
    </lineage>
</organism>
<dbReference type="PRINTS" id="PR00507">
    <property type="entry name" value="N12N6MTFRASE"/>
</dbReference>
<dbReference type="InterPro" id="IPR050953">
    <property type="entry name" value="N4_N6_ade-DNA_methylase"/>
</dbReference>
<evidence type="ECO:0000256" key="3">
    <source>
        <dbReference type="ARBA" id="ARBA00022603"/>
    </source>
</evidence>
<evidence type="ECO:0000313" key="8">
    <source>
        <dbReference type="EMBL" id="MBC3862429.1"/>
    </source>
</evidence>
<dbReference type="CDD" id="cd02440">
    <property type="entry name" value="AdoMet_MTases"/>
    <property type="match status" value="1"/>
</dbReference>
<comment type="similarity">
    <text evidence="1">Belongs to the N(4)/N(6)-methyltransferase family.</text>
</comment>
<evidence type="ECO:0000256" key="6">
    <source>
        <dbReference type="ARBA" id="ARBA00047942"/>
    </source>
</evidence>
<reference evidence="8" key="1">
    <citation type="submission" date="2020-08" db="EMBL/GenBank/DDBJ databases">
        <title>Novel species isolated from subtropical streams in China.</title>
        <authorList>
            <person name="Lu H."/>
        </authorList>
    </citation>
    <scope>NUCLEOTIDE SEQUENCE</scope>
    <source>
        <strain evidence="8">KACC 12607</strain>
    </source>
</reference>
<dbReference type="GO" id="GO:0009007">
    <property type="term" value="F:site-specific DNA-methyltransferase (adenine-specific) activity"/>
    <property type="evidence" value="ECO:0007669"/>
    <property type="project" value="UniProtKB-EC"/>
</dbReference>
<dbReference type="PANTHER" id="PTHR33841:SF5">
    <property type="entry name" value="DNA METHYLASE (MODIFICATION METHYLASE) (METHYLTRANSFERASE)-RELATED"/>
    <property type="match status" value="1"/>
</dbReference>
<keyword evidence="4" id="KW-0808">Transferase</keyword>
<sequence>MRTSYVSNRQKLGQFFTPERITDFIISFLDADTTSILELGCGEGTFGKSALSRFPNMNYVGVELDRKWHKLAIGKIPEKSVLLGDALSMRTFRKLQHCAPFSAAIGNPPYTRHILNSNSLSQIYRAFPSIRTIPINKLSRLDLAFLAASLSLIQRGGVLAFILPKTFFSDPGFRMFRQDLVKRYQCDFVAELDSATFEGIEVDTTFLLLRNQAPTINNVRLGKVNLEGEVVADLSVSFSSAIDRMDFSHYKLLQELNLADESSMLRLADVVQDFQRGSLSKIEFVKMGREHFHTTDFPSDFDEIDFGDASEISGVHARAGDILVPRVGSRCLLRQAIVQRGGRSITDCIYRIRPNEGFAETILQSLQHEIGQRWRQAHARGTCAKYLTVTDIMQMPLIT</sequence>
<dbReference type="InterPro" id="IPR029063">
    <property type="entry name" value="SAM-dependent_MTases_sf"/>
</dbReference>
<dbReference type="SUPFAM" id="SSF116734">
    <property type="entry name" value="DNA methylase specificity domain"/>
    <property type="match status" value="1"/>
</dbReference>
<keyword evidence="5" id="KW-0949">S-adenosyl-L-methionine</keyword>
<evidence type="ECO:0000256" key="2">
    <source>
        <dbReference type="ARBA" id="ARBA00011900"/>
    </source>
</evidence>
<keyword evidence="3 8" id="KW-0489">Methyltransferase</keyword>
<dbReference type="GO" id="GO:0032259">
    <property type="term" value="P:methylation"/>
    <property type="evidence" value="ECO:0007669"/>
    <property type="project" value="UniProtKB-KW"/>
</dbReference>
<name>A0A923HKC0_9BURK</name>
<dbReference type="SUPFAM" id="SSF53335">
    <property type="entry name" value="S-adenosyl-L-methionine-dependent methyltransferases"/>
    <property type="match status" value="1"/>
</dbReference>
<evidence type="ECO:0000256" key="4">
    <source>
        <dbReference type="ARBA" id="ARBA00022679"/>
    </source>
</evidence>
<dbReference type="EC" id="2.1.1.72" evidence="2"/>
<keyword evidence="9" id="KW-1185">Reference proteome</keyword>
<dbReference type="EMBL" id="JACOFV010000008">
    <property type="protein sequence ID" value="MBC3862429.1"/>
    <property type="molecule type" value="Genomic_DNA"/>
</dbReference>
<dbReference type="RefSeq" id="WP_186912356.1">
    <property type="nucleotide sequence ID" value="NZ_JACOFV010000008.1"/>
</dbReference>
<dbReference type="InterPro" id="IPR003356">
    <property type="entry name" value="DNA_methylase_A-5"/>
</dbReference>
<dbReference type="GO" id="GO:0008170">
    <property type="term" value="F:N-methyltransferase activity"/>
    <property type="evidence" value="ECO:0007669"/>
    <property type="project" value="InterPro"/>
</dbReference>
<dbReference type="Proteomes" id="UP000634011">
    <property type="component" value="Unassembled WGS sequence"/>
</dbReference>
<feature type="domain" description="DNA methylase adenine-specific" evidence="7">
    <location>
        <begin position="7"/>
        <end position="214"/>
    </location>
</feature>
<comment type="caution">
    <text evidence="8">The sequence shown here is derived from an EMBL/GenBank/DDBJ whole genome shotgun (WGS) entry which is preliminary data.</text>
</comment>
<dbReference type="AlphaFoldDB" id="A0A923HKC0"/>